<accession>A0ABY5MGY9</accession>
<feature type="domain" description="HTH araC/xylS-type" evidence="5">
    <location>
        <begin position="178"/>
        <end position="275"/>
    </location>
</feature>
<dbReference type="EMBL" id="CP030941">
    <property type="protein sequence ID" value="UUP16002.1"/>
    <property type="molecule type" value="Genomic_DNA"/>
</dbReference>
<dbReference type="PANTHER" id="PTHR46796:SF15">
    <property type="entry name" value="BLL1074 PROTEIN"/>
    <property type="match status" value="1"/>
</dbReference>
<feature type="region of interest" description="Disordered" evidence="4">
    <location>
        <begin position="1"/>
        <end position="20"/>
    </location>
</feature>
<evidence type="ECO:0000256" key="2">
    <source>
        <dbReference type="ARBA" id="ARBA00023125"/>
    </source>
</evidence>
<dbReference type="PROSITE" id="PS01124">
    <property type="entry name" value="HTH_ARAC_FAMILY_2"/>
    <property type="match status" value="1"/>
</dbReference>
<evidence type="ECO:0000256" key="1">
    <source>
        <dbReference type="ARBA" id="ARBA00023015"/>
    </source>
</evidence>
<evidence type="ECO:0000313" key="6">
    <source>
        <dbReference type="EMBL" id="UUP16002.1"/>
    </source>
</evidence>
<organism evidence="6 7">
    <name type="scientific">Nitratireductor thuwali</name>
    <dbReference type="NCBI Taxonomy" id="2267699"/>
    <lineage>
        <taxon>Bacteria</taxon>
        <taxon>Pseudomonadati</taxon>
        <taxon>Pseudomonadota</taxon>
        <taxon>Alphaproteobacteria</taxon>
        <taxon>Hyphomicrobiales</taxon>
        <taxon>Phyllobacteriaceae</taxon>
        <taxon>Nitratireductor</taxon>
    </lineage>
</organism>
<dbReference type="Proteomes" id="UP001342418">
    <property type="component" value="Chromosome"/>
</dbReference>
<dbReference type="PANTHER" id="PTHR46796">
    <property type="entry name" value="HTH-TYPE TRANSCRIPTIONAL ACTIVATOR RHAS-RELATED"/>
    <property type="match status" value="1"/>
</dbReference>
<evidence type="ECO:0000313" key="7">
    <source>
        <dbReference type="Proteomes" id="UP001342418"/>
    </source>
</evidence>
<evidence type="ECO:0000256" key="3">
    <source>
        <dbReference type="ARBA" id="ARBA00023163"/>
    </source>
</evidence>
<dbReference type="Pfam" id="PF12833">
    <property type="entry name" value="HTH_18"/>
    <property type="match status" value="1"/>
</dbReference>
<keyword evidence="2" id="KW-0238">DNA-binding</keyword>
<proteinExistence type="predicted"/>
<keyword evidence="7" id="KW-1185">Reference proteome</keyword>
<dbReference type="SUPFAM" id="SSF46689">
    <property type="entry name" value="Homeodomain-like"/>
    <property type="match status" value="1"/>
</dbReference>
<dbReference type="SMART" id="SM00342">
    <property type="entry name" value="HTH_ARAC"/>
    <property type="match status" value="1"/>
</dbReference>
<evidence type="ECO:0000256" key="4">
    <source>
        <dbReference type="SAM" id="MobiDB-lite"/>
    </source>
</evidence>
<reference evidence="6 7" key="1">
    <citation type="submission" date="2018-07" db="EMBL/GenBank/DDBJ databases">
        <title>Genome sequence of Nitratireductor thuwali#1536.</title>
        <authorList>
            <person name="Michoud G."/>
            <person name="Merlino G."/>
            <person name="Sefrji F.O."/>
            <person name="Daffonchio D."/>
        </authorList>
    </citation>
    <scope>NUCLEOTIDE SEQUENCE [LARGE SCALE GENOMIC DNA]</scope>
    <source>
        <strain evidence="7">Nit1536</strain>
    </source>
</reference>
<evidence type="ECO:0000259" key="5">
    <source>
        <dbReference type="PROSITE" id="PS01124"/>
    </source>
</evidence>
<gene>
    <name evidence="6" type="ORF">NTH_00442</name>
</gene>
<protein>
    <recommendedName>
        <fullName evidence="5">HTH araC/xylS-type domain-containing protein</fullName>
    </recommendedName>
</protein>
<dbReference type="Pfam" id="PF20240">
    <property type="entry name" value="DUF6597"/>
    <property type="match status" value="1"/>
</dbReference>
<dbReference type="Gene3D" id="1.10.10.60">
    <property type="entry name" value="Homeodomain-like"/>
    <property type="match status" value="1"/>
</dbReference>
<dbReference type="InterPro" id="IPR009057">
    <property type="entry name" value="Homeodomain-like_sf"/>
</dbReference>
<keyword evidence="1" id="KW-0805">Transcription regulation</keyword>
<sequence length="279" mass="30370">MERTPALSEPAPPSTGDCHFLRRRPPPALAGDVVDICDYRETRRAHFRQREAASLVVPLIVSFGDPFVIGLGRTAETHERYGTFAAGLFAGPVYIDSFGASACVQVNFTPRGARRFFGMPLSELTARMIPLDTLLGADAERLRERLALERAPVRRLDIVARFVAGRLAAAPPPCAAVGRAMAMVEFSRGRLPVGRIAAEIGWSRKHLNERFKAEIGLGPKAVARIVRLDATMHAIDEAPVRWAEIADQGGYSDQAHFIRECRTLTGISPAALQHVGALG</sequence>
<name>A0ABY5MGY9_9HYPH</name>
<dbReference type="InterPro" id="IPR050204">
    <property type="entry name" value="AraC_XylS_family_regulators"/>
</dbReference>
<dbReference type="InterPro" id="IPR046532">
    <property type="entry name" value="DUF6597"/>
</dbReference>
<dbReference type="InterPro" id="IPR018060">
    <property type="entry name" value="HTH_AraC"/>
</dbReference>
<keyword evidence="3" id="KW-0804">Transcription</keyword>